<proteinExistence type="predicted"/>
<sequence>MKPTTLLVILIAFPICVHNLELPLCPNTFFPAVVQDKCTNPGSKCKTQFAEGQCAYPKVTESQLQLTEPRCCPDPNSPVDFQTSMKCVETDELPFFGLYCKNGYAFEISNKTAVANEGSYCVWTVIYAYTPVQKCFVIDPPKEEDNTMLIIIIVVVVVVLIAIIGIVATVLIIKKKKKGNGGQKSSAENGENKKKEKASKEKMNKGKKGSDV</sequence>
<evidence type="ECO:0000256" key="2">
    <source>
        <dbReference type="SAM" id="Phobius"/>
    </source>
</evidence>
<keyword evidence="5" id="KW-1185">Reference proteome</keyword>
<feature type="chain" id="PRO_5040170214" description="Domain of unknown function DX domain-containing protein" evidence="3">
    <location>
        <begin position="20"/>
        <end position="212"/>
    </location>
</feature>
<organism evidence="4 5">
    <name type="scientific">Caenorhabditis angaria</name>
    <dbReference type="NCBI Taxonomy" id="860376"/>
    <lineage>
        <taxon>Eukaryota</taxon>
        <taxon>Metazoa</taxon>
        <taxon>Ecdysozoa</taxon>
        <taxon>Nematoda</taxon>
        <taxon>Chromadorea</taxon>
        <taxon>Rhabditida</taxon>
        <taxon>Rhabditina</taxon>
        <taxon>Rhabditomorpha</taxon>
        <taxon>Rhabditoidea</taxon>
        <taxon>Rhabditidae</taxon>
        <taxon>Peloderinae</taxon>
        <taxon>Caenorhabditis</taxon>
    </lineage>
</organism>
<feature type="signal peptide" evidence="3">
    <location>
        <begin position="1"/>
        <end position="19"/>
    </location>
</feature>
<comment type="caution">
    <text evidence="4">The sequence shown here is derived from an EMBL/GenBank/DDBJ whole genome shotgun (WGS) entry which is preliminary data.</text>
</comment>
<keyword evidence="2" id="KW-0812">Transmembrane</keyword>
<evidence type="ECO:0000313" key="5">
    <source>
        <dbReference type="Proteomes" id="UP001152747"/>
    </source>
</evidence>
<gene>
    <name evidence="4" type="ORF">CAMP_LOCUS9671</name>
</gene>
<evidence type="ECO:0000256" key="1">
    <source>
        <dbReference type="SAM" id="MobiDB-lite"/>
    </source>
</evidence>
<feature type="transmembrane region" description="Helical" evidence="2">
    <location>
        <begin position="148"/>
        <end position="173"/>
    </location>
</feature>
<dbReference type="Proteomes" id="UP001152747">
    <property type="component" value="Unassembled WGS sequence"/>
</dbReference>
<evidence type="ECO:0008006" key="6">
    <source>
        <dbReference type="Google" id="ProtNLM"/>
    </source>
</evidence>
<reference evidence="4" key="1">
    <citation type="submission" date="2022-11" db="EMBL/GenBank/DDBJ databases">
        <authorList>
            <person name="Kikuchi T."/>
        </authorList>
    </citation>
    <scope>NUCLEOTIDE SEQUENCE</scope>
    <source>
        <strain evidence="4">PS1010</strain>
    </source>
</reference>
<dbReference type="AlphaFoldDB" id="A0A9P1IK45"/>
<protein>
    <recommendedName>
        <fullName evidence="6">Domain of unknown function DX domain-containing protein</fullName>
    </recommendedName>
</protein>
<evidence type="ECO:0000256" key="3">
    <source>
        <dbReference type="SAM" id="SignalP"/>
    </source>
</evidence>
<feature type="region of interest" description="Disordered" evidence="1">
    <location>
        <begin position="176"/>
        <end position="212"/>
    </location>
</feature>
<keyword evidence="2" id="KW-1133">Transmembrane helix</keyword>
<evidence type="ECO:0000313" key="4">
    <source>
        <dbReference type="EMBL" id="CAI5447034.1"/>
    </source>
</evidence>
<dbReference type="EMBL" id="CANHGI010000004">
    <property type="protein sequence ID" value="CAI5447034.1"/>
    <property type="molecule type" value="Genomic_DNA"/>
</dbReference>
<keyword evidence="3" id="KW-0732">Signal</keyword>
<keyword evidence="2" id="KW-0472">Membrane</keyword>
<feature type="compositionally biased region" description="Basic and acidic residues" evidence="1">
    <location>
        <begin position="190"/>
        <end position="212"/>
    </location>
</feature>
<name>A0A9P1IK45_9PELO</name>
<accession>A0A9P1IK45</accession>